<proteinExistence type="predicted"/>
<evidence type="ECO:0000256" key="1">
    <source>
        <dbReference type="ARBA" id="ARBA00022614"/>
    </source>
</evidence>
<dbReference type="Pfam" id="PF00560">
    <property type="entry name" value="LRR_1"/>
    <property type="match status" value="2"/>
</dbReference>
<feature type="compositionally biased region" description="Basic and acidic residues" evidence="4">
    <location>
        <begin position="107"/>
        <end position="116"/>
    </location>
</feature>
<reference evidence="7 8" key="1">
    <citation type="submission" date="2020-04" db="EMBL/GenBank/DDBJ databases">
        <authorList>
            <person name="Wallbank WR R."/>
            <person name="Pardo Diaz C."/>
            <person name="Kozak K."/>
            <person name="Martin S."/>
            <person name="Jiggins C."/>
            <person name="Moest M."/>
            <person name="Warren A I."/>
            <person name="Byers J.R.P. K."/>
            <person name="Montejo-Kovacevich G."/>
            <person name="Yen C E."/>
        </authorList>
    </citation>
    <scope>NUCLEOTIDE SEQUENCE [LARGE SCALE GENOMIC DNA]</scope>
</reference>
<evidence type="ECO:0000256" key="2">
    <source>
        <dbReference type="ARBA" id="ARBA00022729"/>
    </source>
</evidence>
<dbReference type="InterPro" id="IPR003591">
    <property type="entry name" value="Leu-rich_rpt_typical-subtyp"/>
</dbReference>
<keyword evidence="1" id="KW-0433">Leucine-rich repeat</keyword>
<dbReference type="Gene3D" id="3.80.10.10">
    <property type="entry name" value="Ribonuclease Inhibitor"/>
    <property type="match status" value="2"/>
</dbReference>
<gene>
    <name evidence="7" type="ORF">APLA_LOCUS6208</name>
</gene>
<keyword evidence="5" id="KW-0472">Membrane</keyword>
<dbReference type="OrthoDB" id="413520at2759"/>
<dbReference type="AlphaFoldDB" id="A0A8S0ZM53"/>
<protein>
    <recommendedName>
        <fullName evidence="6">LRRCT domain-containing protein</fullName>
    </recommendedName>
</protein>
<evidence type="ECO:0000259" key="6">
    <source>
        <dbReference type="SMART" id="SM00082"/>
    </source>
</evidence>
<dbReference type="PROSITE" id="PS51450">
    <property type="entry name" value="LRR"/>
    <property type="match status" value="2"/>
</dbReference>
<dbReference type="GO" id="GO:0071944">
    <property type="term" value="C:cell periphery"/>
    <property type="evidence" value="ECO:0007669"/>
    <property type="project" value="UniProtKB-ARBA"/>
</dbReference>
<evidence type="ECO:0000256" key="5">
    <source>
        <dbReference type="SAM" id="Phobius"/>
    </source>
</evidence>
<dbReference type="InterPro" id="IPR000483">
    <property type="entry name" value="Cys-rich_flank_reg_C"/>
</dbReference>
<dbReference type="Pfam" id="PF13855">
    <property type="entry name" value="LRR_8"/>
    <property type="match status" value="1"/>
</dbReference>
<dbReference type="Proteomes" id="UP000494256">
    <property type="component" value="Unassembled WGS sequence"/>
</dbReference>
<evidence type="ECO:0000256" key="4">
    <source>
        <dbReference type="SAM" id="MobiDB-lite"/>
    </source>
</evidence>
<organism evidence="7 8">
    <name type="scientific">Arctia plantaginis</name>
    <name type="common">Wood tiger moth</name>
    <name type="synonym">Phalaena plantaginis</name>
    <dbReference type="NCBI Taxonomy" id="874455"/>
    <lineage>
        <taxon>Eukaryota</taxon>
        <taxon>Metazoa</taxon>
        <taxon>Ecdysozoa</taxon>
        <taxon>Arthropoda</taxon>
        <taxon>Hexapoda</taxon>
        <taxon>Insecta</taxon>
        <taxon>Pterygota</taxon>
        <taxon>Neoptera</taxon>
        <taxon>Endopterygota</taxon>
        <taxon>Lepidoptera</taxon>
        <taxon>Glossata</taxon>
        <taxon>Ditrysia</taxon>
        <taxon>Noctuoidea</taxon>
        <taxon>Erebidae</taxon>
        <taxon>Arctiinae</taxon>
        <taxon>Arctia</taxon>
    </lineage>
</organism>
<feature type="region of interest" description="Disordered" evidence="4">
    <location>
        <begin position="98"/>
        <end position="119"/>
    </location>
</feature>
<feature type="transmembrane region" description="Helical" evidence="5">
    <location>
        <begin position="558"/>
        <end position="583"/>
    </location>
</feature>
<dbReference type="SMART" id="SM00369">
    <property type="entry name" value="LRR_TYP"/>
    <property type="match status" value="8"/>
</dbReference>
<comment type="caution">
    <text evidence="7">The sequence shown here is derived from an EMBL/GenBank/DDBJ whole genome shotgun (WGS) entry which is preliminary data.</text>
</comment>
<evidence type="ECO:0000256" key="3">
    <source>
        <dbReference type="ARBA" id="ARBA00022737"/>
    </source>
</evidence>
<dbReference type="EMBL" id="CADEBD010000293">
    <property type="protein sequence ID" value="CAB3233725.1"/>
    <property type="molecule type" value="Genomic_DNA"/>
</dbReference>
<dbReference type="SMART" id="SM00082">
    <property type="entry name" value="LRRCT"/>
    <property type="match status" value="1"/>
</dbReference>
<dbReference type="PANTHER" id="PTHR24366:SF96">
    <property type="entry name" value="LEUCINE RICH REPEAT CONTAINING 53"/>
    <property type="match status" value="1"/>
</dbReference>
<keyword evidence="5" id="KW-0812">Transmembrane</keyword>
<feature type="domain" description="LRRCT" evidence="6">
    <location>
        <begin position="490"/>
        <end position="547"/>
    </location>
</feature>
<name>A0A8S0ZM53_ARCPL</name>
<keyword evidence="2" id="KW-0732">Signal</keyword>
<evidence type="ECO:0000313" key="8">
    <source>
        <dbReference type="Proteomes" id="UP000494256"/>
    </source>
</evidence>
<sequence length="606" mass="69171">MSAIPDIFSIRSHIGFLWDKLSGAGKNIIKTISDNVIIPMKRSWKSHGAHRRQPSIDESVEEPVNVWQPVPWQPLPWTFYLTTVDVPQTTEPPIIITSKRRRRKEKSRPARCKENDDSGSPLHLKKLLARTLKTTTKITLAPGKLLSLKKDFHPILFGNQSDAICRVCSCADGAVDCSNKKIKPFDMIAWKGLARFDPVIVDLSRNPLKSVARFPKLPIQMLNLSSCYIHHFETSALTALEELTTLDLSYNRISASDLKDLAVPLDLYKAPRPFKHMQDLTLSHNAIYSLPQSMFRFMNNLTFLDLSDNPLAYIDSGTKAAMSTLAQLRHLVLSNCELETLPKGLLKNQKKLRWLDLSNNRFTTVPSVLQEVPKLLFLSLERNPITNIETKGPITKLTSLEELHLSHMSRLQNITAGSFGGLVKLDILRLNHNPRLTYLDPEFLVYRDDDQVPYWPTLRELHLNNNNLSTINSQILDDWYDLTDGDFSNNPYVCDCHSQWMVNVLTPLIKTLPQRQTTYQMRCTEPPNLKGVTFAYMSRTSKVLTCSEVKSKEEHSTLLISLGTMAGALVSVPFIIIFVILMWKKFKKRRKRDDVHIQTTDIDEQF</sequence>
<dbReference type="InterPro" id="IPR032675">
    <property type="entry name" value="LRR_dom_sf"/>
</dbReference>
<accession>A0A8S0ZM53</accession>
<dbReference type="InterPro" id="IPR001611">
    <property type="entry name" value="Leu-rich_rpt"/>
</dbReference>
<evidence type="ECO:0000313" key="7">
    <source>
        <dbReference type="EMBL" id="CAB3233725.1"/>
    </source>
</evidence>
<dbReference type="PANTHER" id="PTHR24366">
    <property type="entry name" value="IG(IMMUNOGLOBULIN) AND LRR(LEUCINE RICH REPEAT) DOMAINS"/>
    <property type="match status" value="1"/>
</dbReference>
<keyword evidence="3" id="KW-0677">Repeat</keyword>
<dbReference type="SUPFAM" id="SSF52058">
    <property type="entry name" value="L domain-like"/>
    <property type="match status" value="1"/>
</dbReference>
<keyword evidence="5" id="KW-1133">Transmembrane helix</keyword>